<dbReference type="FunFam" id="3.30.300.30:FF:000008">
    <property type="entry name" value="2,3-dihydroxybenzoate-AMP ligase"/>
    <property type="match status" value="1"/>
</dbReference>
<dbReference type="InterPro" id="IPR042099">
    <property type="entry name" value="ANL_N_sf"/>
</dbReference>
<evidence type="ECO:0000259" key="3">
    <source>
        <dbReference type="Pfam" id="PF00501"/>
    </source>
</evidence>
<proteinExistence type="inferred from homology"/>
<dbReference type="InterPro" id="IPR000873">
    <property type="entry name" value="AMP-dep_synth/lig_dom"/>
</dbReference>
<dbReference type="PANTHER" id="PTHR43767">
    <property type="entry name" value="LONG-CHAIN-FATTY-ACID--COA LIGASE"/>
    <property type="match status" value="1"/>
</dbReference>
<evidence type="ECO:0000256" key="2">
    <source>
        <dbReference type="ARBA" id="ARBA00022598"/>
    </source>
</evidence>
<dbReference type="Gene3D" id="3.40.50.12780">
    <property type="entry name" value="N-terminal domain of ligase-like"/>
    <property type="match status" value="1"/>
</dbReference>
<dbReference type="GO" id="GO:0016878">
    <property type="term" value="F:acid-thiol ligase activity"/>
    <property type="evidence" value="ECO:0007669"/>
    <property type="project" value="UniProtKB-ARBA"/>
</dbReference>
<dbReference type="PROSITE" id="PS00455">
    <property type="entry name" value="AMP_BINDING"/>
    <property type="match status" value="1"/>
</dbReference>
<reference evidence="5" key="1">
    <citation type="submission" date="2020-05" db="EMBL/GenBank/DDBJ databases">
        <authorList>
            <person name="Chiriac C."/>
            <person name="Salcher M."/>
            <person name="Ghai R."/>
            <person name="Kavagutti S V."/>
        </authorList>
    </citation>
    <scope>NUCLEOTIDE SEQUENCE</scope>
</reference>
<evidence type="ECO:0000259" key="4">
    <source>
        <dbReference type="Pfam" id="PF13193"/>
    </source>
</evidence>
<comment type="similarity">
    <text evidence="1">Belongs to the ATP-dependent AMP-binding enzyme family.</text>
</comment>
<dbReference type="Pfam" id="PF00501">
    <property type="entry name" value="AMP-binding"/>
    <property type="match status" value="1"/>
</dbReference>
<dbReference type="InterPro" id="IPR020845">
    <property type="entry name" value="AMP-binding_CS"/>
</dbReference>
<feature type="domain" description="AMP-binding enzyme C-terminal" evidence="4">
    <location>
        <begin position="426"/>
        <end position="501"/>
    </location>
</feature>
<gene>
    <name evidence="5" type="ORF">UFOPK2975_00490</name>
</gene>
<dbReference type="Gene3D" id="3.30.300.30">
    <property type="match status" value="1"/>
</dbReference>
<dbReference type="AlphaFoldDB" id="A0A6J6X3C8"/>
<dbReference type="SUPFAM" id="SSF56801">
    <property type="entry name" value="Acetyl-CoA synthetase-like"/>
    <property type="match status" value="1"/>
</dbReference>
<dbReference type="EMBL" id="CAFAAG010000024">
    <property type="protein sequence ID" value="CAB4789736.1"/>
    <property type="molecule type" value="Genomic_DNA"/>
</dbReference>
<organism evidence="5">
    <name type="scientific">freshwater metagenome</name>
    <dbReference type="NCBI Taxonomy" id="449393"/>
    <lineage>
        <taxon>unclassified sequences</taxon>
        <taxon>metagenomes</taxon>
        <taxon>ecological metagenomes</taxon>
    </lineage>
</organism>
<name>A0A6J6X3C8_9ZZZZ</name>
<dbReference type="Pfam" id="PF13193">
    <property type="entry name" value="AMP-binding_C"/>
    <property type="match status" value="1"/>
</dbReference>
<evidence type="ECO:0000313" key="5">
    <source>
        <dbReference type="EMBL" id="CAB4789736.1"/>
    </source>
</evidence>
<keyword evidence="2" id="KW-0436">Ligase</keyword>
<dbReference type="PANTHER" id="PTHR43767:SF1">
    <property type="entry name" value="NONRIBOSOMAL PEPTIDE SYNTHASE PES1 (EUROFUNG)-RELATED"/>
    <property type="match status" value="1"/>
</dbReference>
<feature type="domain" description="AMP-dependent synthetase/ligase" evidence="3">
    <location>
        <begin position="7"/>
        <end position="376"/>
    </location>
</feature>
<dbReference type="InterPro" id="IPR050237">
    <property type="entry name" value="ATP-dep_AMP-bd_enzyme"/>
</dbReference>
<accession>A0A6J6X3C8</accession>
<evidence type="ECO:0000256" key="1">
    <source>
        <dbReference type="ARBA" id="ARBA00006432"/>
    </source>
</evidence>
<protein>
    <submittedName>
        <fullName evidence="5">Unannotated protein</fullName>
    </submittedName>
</protein>
<dbReference type="InterPro" id="IPR025110">
    <property type="entry name" value="AMP-bd_C"/>
</dbReference>
<sequence length="519" mass="56677">MPDYLTAHSQSQPNKLAVIDDRPDGSIRTLNWKQLNDESNRLAHVLIETGHAQPGNKVLWCGQNSIGVVVMIGAARKLGVTAVPLNYRLSDDESAYVTDHCDATVVFVDADNAATFERIRSQIPKVKSILVYGGKALDGMLSADELMAAASTDEPVISDNRAPGATMIYTSGTTGKPKGALRTSPASAEQGIALVGLLGSQSSDIYLTTGPIYHSGPGGFMATGLAMGQTVVVQRKFDPLDWLRLVDKYKVTSTFSAPTPIRMVCNLPAEVKAKYDVTSMKRMVANAAPWSMTLKHMYLESFSHDSLYEIYGSTELGVNCVLLPEDQLRKPGSCGKPSPLVDIKLFDDDGNEVTGIGPEHTGELFVSSPSVFADYYKQHDKYVADQKHGYQTVGDIAYRDSEGFIYICDRKKDMIISAGMNIYPAEIEGVLENHPDIYEAAVFGIPSEEWGETVHAVVVKRPGSTLTEDQINTHSREFLASYKVPRSLSWSDELPKTGSGKILKRDLRAPYWAGRASQV</sequence>
<dbReference type="InterPro" id="IPR045851">
    <property type="entry name" value="AMP-bd_C_sf"/>
</dbReference>